<sequence>MEFWTYYRVLRKHYRTVLIATAVALVVGTVVAWPRDLDYVASVTLTASPPDANRYLLVLVSDRVQASPGADTARIIALIQSRTVAERVIQRLGLKVTPTDLWTRLRITGGTQAQPLLTLAVRDRDPAAAVRLANTYADVTVAYNQEINRRETDVTRQFIQDQLQDTRGRLAEAENALDGFKQAHGIVSMPTQLNAEVTVYLNMVGEQRAAVQAQREISARITDVRRRIGQFSPTNTERQVTENPIAQKLRGDLINLEVQLAAARIAYTDQHPAVVDLTRRIKILREVLSTEIEKIISAEFVRVNPVYETLVRSLVTLETQLVAVQARQAALASVIPEEQKKLPQLTETEREFTRLTRTVQVLEASYTSLESRFNDFRVQEQMALDHNPVTIVDIATSAQPASPSRTVVRVLVAGMLGLFGGIGLVVFQTQIDNTVKTAEDAERLLGTPVLTSVVKHNPPFDEAYQVLKTALGLHGSNGSRAAIMFTGTRVGAGTSTVVYHLARAIARSGKRVVVVDADLRRPTAHRLFGVTVDAGLVDALTGAVPVEAALQPTTVENVRVLPAGQSSLLPLVDLFGPPAMAGLLDELRRHADVMLIDSPPPVPFAESRALAALVDGVVLVLAAGQAPRGVEVETKRELERVHARVLGVVVNKVAPENDDSYYLYGNYHTPVLPSVPSSPPTGGLPTAARGWLLAAGLGVGGAAMLETNLMVALGVGGMAVLLETRHVIDALMAVLGWRF</sequence>
<evidence type="ECO:0000256" key="2">
    <source>
        <dbReference type="ARBA" id="ARBA00022840"/>
    </source>
</evidence>
<keyword evidence="3" id="KW-0175">Coiled coil</keyword>
<organism evidence="6 7">
    <name type="scientific">Candidatus Segetimicrobium genomatis</name>
    <dbReference type="NCBI Taxonomy" id="2569760"/>
    <lineage>
        <taxon>Bacteria</taxon>
        <taxon>Bacillati</taxon>
        <taxon>Candidatus Sysuimicrobiota</taxon>
        <taxon>Candidatus Sysuimicrobiia</taxon>
        <taxon>Candidatus Sysuimicrobiales</taxon>
        <taxon>Candidatus Segetimicrobiaceae</taxon>
        <taxon>Candidatus Segetimicrobium</taxon>
    </lineage>
</organism>
<dbReference type="Gene3D" id="3.40.50.300">
    <property type="entry name" value="P-loop containing nucleotide triphosphate hydrolases"/>
    <property type="match status" value="1"/>
</dbReference>
<dbReference type="GO" id="GO:0005524">
    <property type="term" value="F:ATP binding"/>
    <property type="evidence" value="ECO:0007669"/>
    <property type="project" value="UniProtKB-KW"/>
</dbReference>
<dbReference type="InterPro" id="IPR005702">
    <property type="entry name" value="Wzc-like_C"/>
</dbReference>
<dbReference type="InterPro" id="IPR050445">
    <property type="entry name" value="Bact_polysacc_biosynth/exp"/>
</dbReference>
<dbReference type="InterPro" id="IPR032807">
    <property type="entry name" value="GNVR"/>
</dbReference>
<dbReference type="PANTHER" id="PTHR32309">
    <property type="entry name" value="TYROSINE-PROTEIN KINASE"/>
    <property type="match status" value="1"/>
</dbReference>
<evidence type="ECO:0000313" key="7">
    <source>
        <dbReference type="Proteomes" id="UP000320048"/>
    </source>
</evidence>
<dbReference type="SUPFAM" id="SSF52540">
    <property type="entry name" value="P-loop containing nucleoside triphosphate hydrolases"/>
    <property type="match status" value="1"/>
</dbReference>
<dbReference type="GO" id="GO:0005886">
    <property type="term" value="C:plasma membrane"/>
    <property type="evidence" value="ECO:0007669"/>
    <property type="project" value="TreeGrafter"/>
</dbReference>
<keyword evidence="6" id="KW-0418">Kinase</keyword>
<proteinExistence type="predicted"/>
<dbReference type="NCBIfam" id="TIGR01007">
    <property type="entry name" value="eps_fam"/>
    <property type="match status" value="1"/>
</dbReference>
<dbReference type="Proteomes" id="UP000320048">
    <property type="component" value="Unassembled WGS sequence"/>
</dbReference>
<evidence type="ECO:0000256" key="3">
    <source>
        <dbReference type="SAM" id="Coils"/>
    </source>
</evidence>
<evidence type="ECO:0000259" key="4">
    <source>
        <dbReference type="Pfam" id="PF01656"/>
    </source>
</evidence>
<feature type="domain" description="Tyrosine-protein kinase G-rich" evidence="5">
    <location>
        <begin position="347"/>
        <end position="428"/>
    </location>
</feature>
<protein>
    <submittedName>
        <fullName evidence="6">Polysaccharide biosynthesis tyrosine autokinase</fullName>
        <ecNumber evidence="6">2.7.10.2</ecNumber>
    </submittedName>
</protein>
<dbReference type="Pfam" id="PF13807">
    <property type="entry name" value="GNVR"/>
    <property type="match status" value="1"/>
</dbReference>
<feature type="domain" description="CobQ/CobB/MinD/ParA nucleotide binding" evidence="4">
    <location>
        <begin position="483"/>
        <end position="658"/>
    </location>
</feature>
<dbReference type="PANTHER" id="PTHR32309:SF13">
    <property type="entry name" value="FERRIC ENTEROBACTIN TRANSPORT PROTEIN FEPE"/>
    <property type="match status" value="1"/>
</dbReference>
<dbReference type="EMBL" id="VBAO01000278">
    <property type="protein sequence ID" value="TMI79537.1"/>
    <property type="molecule type" value="Genomic_DNA"/>
</dbReference>
<evidence type="ECO:0000313" key="6">
    <source>
        <dbReference type="EMBL" id="TMI79537.1"/>
    </source>
</evidence>
<evidence type="ECO:0000256" key="1">
    <source>
        <dbReference type="ARBA" id="ARBA00022741"/>
    </source>
</evidence>
<keyword evidence="2" id="KW-0067">ATP-binding</keyword>
<dbReference type="Pfam" id="PF01656">
    <property type="entry name" value="CbiA"/>
    <property type="match status" value="1"/>
</dbReference>
<keyword evidence="6" id="KW-0808">Transferase</keyword>
<comment type="caution">
    <text evidence="6">The sequence shown here is derived from an EMBL/GenBank/DDBJ whole genome shotgun (WGS) entry which is preliminary data.</text>
</comment>
<reference evidence="6 7" key="1">
    <citation type="journal article" date="2019" name="Nat. Microbiol.">
        <title>Mediterranean grassland soil C-N compound turnover is dependent on rainfall and depth, and is mediated by genomically divergent microorganisms.</title>
        <authorList>
            <person name="Diamond S."/>
            <person name="Andeer P.F."/>
            <person name="Li Z."/>
            <person name="Crits-Christoph A."/>
            <person name="Burstein D."/>
            <person name="Anantharaman K."/>
            <person name="Lane K.R."/>
            <person name="Thomas B.C."/>
            <person name="Pan C."/>
            <person name="Northen T.R."/>
            <person name="Banfield J.F."/>
        </authorList>
    </citation>
    <scope>NUCLEOTIDE SEQUENCE [LARGE SCALE GENOMIC DNA]</scope>
    <source>
        <strain evidence="6">NP_7</strain>
    </source>
</reference>
<dbReference type="GO" id="GO:0004715">
    <property type="term" value="F:non-membrane spanning protein tyrosine kinase activity"/>
    <property type="evidence" value="ECO:0007669"/>
    <property type="project" value="UniProtKB-EC"/>
</dbReference>
<dbReference type="EC" id="2.7.10.2" evidence="6"/>
<evidence type="ECO:0000259" key="5">
    <source>
        <dbReference type="Pfam" id="PF13807"/>
    </source>
</evidence>
<keyword evidence="1" id="KW-0547">Nucleotide-binding</keyword>
<accession>A0A537J7P6</accession>
<dbReference type="InterPro" id="IPR002586">
    <property type="entry name" value="CobQ/CobB/MinD/ParA_Nub-bd_dom"/>
</dbReference>
<gene>
    <name evidence="6" type="ORF">E6H04_10410</name>
</gene>
<name>A0A537J7P6_9BACT</name>
<dbReference type="AlphaFoldDB" id="A0A537J7P6"/>
<dbReference type="CDD" id="cd05387">
    <property type="entry name" value="BY-kinase"/>
    <property type="match status" value="1"/>
</dbReference>
<dbReference type="InterPro" id="IPR027417">
    <property type="entry name" value="P-loop_NTPase"/>
</dbReference>
<feature type="coiled-coil region" evidence="3">
    <location>
        <begin position="156"/>
        <end position="183"/>
    </location>
</feature>